<accession>A0A1X7HK72</accession>
<protein>
    <submittedName>
        <fullName evidence="2">Glucokinase</fullName>
    </submittedName>
</protein>
<dbReference type="InterPro" id="IPR043129">
    <property type="entry name" value="ATPase_NBD"/>
</dbReference>
<evidence type="ECO:0000313" key="2">
    <source>
        <dbReference type="EMBL" id="SMF88239.1"/>
    </source>
</evidence>
<dbReference type="SUPFAM" id="SSF53067">
    <property type="entry name" value="Actin-like ATPase domain"/>
    <property type="match status" value="1"/>
</dbReference>
<keyword evidence="2" id="KW-0808">Transferase</keyword>
<proteinExistence type="inferred from homology"/>
<reference evidence="2 3" key="1">
    <citation type="submission" date="2017-04" db="EMBL/GenBank/DDBJ databases">
        <authorList>
            <person name="Afonso C.L."/>
            <person name="Miller P.J."/>
            <person name="Scott M.A."/>
            <person name="Spackman E."/>
            <person name="Goraichik I."/>
            <person name="Dimitrov K.M."/>
            <person name="Suarez D.L."/>
            <person name="Swayne D.E."/>
        </authorList>
    </citation>
    <scope>NUCLEOTIDE SEQUENCE [LARGE SCALE GENOMIC DNA]</scope>
    <source>
        <strain evidence="2 3">N3/975</strain>
    </source>
</reference>
<dbReference type="PANTHER" id="PTHR18964">
    <property type="entry name" value="ROK (REPRESSOR, ORF, KINASE) FAMILY"/>
    <property type="match status" value="1"/>
</dbReference>
<dbReference type="STRING" id="1313296.SAMN05661091_4187"/>
<dbReference type="AlphaFoldDB" id="A0A1X7HK72"/>
<gene>
    <name evidence="2" type="ORF">SAMN05661091_4187</name>
</gene>
<organism evidence="2 3">
    <name type="scientific">Paenibacillus uliginis N3/975</name>
    <dbReference type="NCBI Taxonomy" id="1313296"/>
    <lineage>
        <taxon>Bacteria</taxon>
        <taxon>Bacillati</taxon>
        <taxon>Bacillota</taxon>
        <taxon>Bacilli</taxon>
        <taxon>Bacillales</taxon>
        <taxon>Paenibacillaceae</taxon>
        <taxon>Paenibacillus</taxon>
    </lineage>
</organism>
<dbReference type="Proteomes" id="UP000192940">
    <property type="component" value="Chromosome I"/>
</dbReference>
<dbReference type="GO" id="GO:0016301">
    <property type="term" value="F:kinase activity"/>
    <property type="evidence" value="ECO:0007669"/>
    <property type="project" value="UniProtKB-KW"/>
</dbReference>
<dbReference type="Gene3D" id="3.30.420.40">
    <property type="match status" value="2"/>
</dbReference>
<name>A0A1X7HK72_9BACL</name>
<dbReference type="EMBL" id="LT840184">
    <property type="protein sequence ID" value="SMF88239.1"/>
    <property type="molecule type" value="Genomic_DNA"/>
</dbReference>
<keyword evidence="3" id="KW-1185">Reference proteome</keyword>
<dbReference type="Pfam" id="PF00480">
    <property type="entry name" value="ROK"/>
    <property type="match status" value="1"/>
</dbReference>
<dbReference type="InterPro" id="IPR000600">
    <property type="entry name" value="ROK"/>
</dbReference>
<sequence>MSFWIGVDVGGTNIVCGIVDEKGEVLDSIKKPTQAFLGTSSVLDHMAQMVSEVTARAGLSGKVAGIGIGIPGLVNPWDGIALYSANLNWRDVPLSTELSRRTSLPVYIDNDVRMYVYGEAVYGAGLGVDYVLGLTVGTGIASAMVSQGQLYYGYRDLAGEIGHGTMDGESAPCGCGFDGCLEAAASASGMVREAKRFIAEGKPTLLSQWFPGDDLQRLSAADISKAMDAGDSLASDIMNHAGELLGKALVPAVHILSPQVIIIGGGGAMAGERLLTPLRQTLMSRLLPDFRQHVTIKTAVLGDDAGVIGSAMQAKQRHEIKQS</sequence>
<keyword evidence="2" id="KW-0418">Kinase</keyword>
<dbReference type="RefSeq" id="WP_208914948.1">
    <property type="nucleotide sequence ID" value="NZ_LT840184.1"/>
</dbReference>
<dbReference type="PANTHER" id="PTHR18964:SF149">
    <property type="entry name" value="BIFUNCTIONAL UDP-N-ACETYLGLUCOSAMINE 2-EPIMERASE_N-ACETYLMANNOSAMINE KINASE"/>
    <property type="match status" value="1"/>
</dbReference>
<evidence type="ECO:0000256" key="1">
    <source>
        <dbReference type="ARBA" id="ARBA00006479"/>
    </source>
</evidence>
<evidence type="ECO:0000313" key="3">
    <source>
        <dbReference type="Proteomes" id="UP000192940"/>
    </source>
</evidence>
<comment type="similarity">
    <text evidence="1">Belongs to the ROK (NagC/XylR) family.</text>
</comment>